<reference evidence="1 2" key="1">
    <citation type="submission" date="2014-10" db="EMBL/GenBank/DDBJ databases">
        <title>Draft genome sequence of Actinoplanes utahensis NRRL 12052.</title>
        <authorList>
            <person name="Velasco-Bucheli B."/>
            <person name="del Cerro C."/>
            <person name="Hormigo D."/>
            <person name="Garcia J.L."/>
            <person name="Acebal C."/>
            <person name="Arroyo M."/>
            <person name="de la Mata I."/>
        </authorList>
    </citation>
    <scope>NUCLEOTIDE SEQUENCE [LARGE SCALE GENOMIC DNA]</scope>
    <source>
        <strain evidence="1 2">NRRL 12052</strain>
    </source>
</reference>
<dbReference type="SUPFAM" id="SSF56601">
    <property type="entry name" value="beta-lactamase/transpeptidase-like"/>
    <property type="match status" value="1"/>
</dbReference>
<keyword evidence="2" id="KW-1185">Reference proteome</keyword>
<dbReference type="eggNOG" id="COG1680">
    <property type="taxonomic scope" value="Bacteria"/>
</dbReference>
<gene>
    <name evidence="1" type="ORF">MB27_29835</name>
</gene>
<dbReference type="STRING" id="1869.MB27_29835"/>
<dbReference type="Gene3D" id="3.40.710.10">
    <property type="entry name" value="DD-peptidase/beta-lactamase superfamily"/>
    <property type="match status" value="1"/>
</dbReference>
<dbReference type="EMBL" id="JRTT01000049">
    <property type="protein sequence ID" value="KHD74234.1"/>
    <property type="molecule type" value="Genomic_DNA"/>
</dbReference>
<evidence type="ECO:0008006" key="3">
    <source>
        <dbReference type="Google" id="ProtNLM"/>
    </source>
</evidence>
<dbReference type="InterPro" id="IPR012338">
    <property type="entry name" value="Beta-lactam/transpept-like"/>
</dbReference>
<proteinExistence type="predicted"/>
<accession>A0A0A6UIT9</accession>
<comment type="caution">
    <text evidence="1">The sequence shown here is derived from an EMBL/GenBank/DDBJ whole genome shotgun (WGS) entry which is preliminary data.</text>
</comment>
<sequence>MPGLPAGVAVRHLIHHTSGLPESVSFAELHRAGFDRTSDRVLRALGHLDYAWGIDVRTHAGLWVFRHGGSWAGLTAQLVRVPDRRASLVILALDDDETRTGALAEALIDDLTADGDRQVAVKITARPAAAARW</sequence>
<organism evidence="1 2">
    <name type="scientific">Actinoplanes utahensis</name>
    <dbReference type="NCBI Taxonomy" id="1869"/>
    <lineage>
        <taxon>Bacteria</taxon>
        <taxon>Bacillati</taxon>
        <taxon>Actinomycetota</taxon>
        <taxon>Actinomycetes</taxon>
        <taxon>Micromonosporales</taxon>
        <taxon>Micromonosporaceae</taxon>
        <taxon>Actinoplanes</taxon>
    </lineage>
</organism>
<evidence type="ECO:0000313" key="1">
    <source>
        <dbReference type="EMBL" id="KHD74234.1"/>
    </source>
</evidence>
<dbReference type="Proteomes" id="UP000054537">
    <property type="component" value="Unassembled WGS sequence"/>
</dbReference>
<dbReference type="AlphaFoldDB" id="A0A0A6UIT9"/>
<evidence type="ECO:0000313" key="2">
    <source>
        <dbReference type="Proteomes" id="UP000054537"/>
    </source>
</evidence>
<name>A0A0A6UIT9_ACTUT</name>
<protein>
    <recommendedName>
        <fullName evidence="3">Beta-lactamase-related domain-containing protein</fullName>
    </recommendedName>
</protein>